<evidence type="ECO:0000256" key="4">
    <source>
        <dbReference type="ARBA" id="ARBA00022833"/>
    </source>
</evidence>
<evidence type="ECO:0000256" key="1">
    <source>
        <dbReference type="ARBA" id="ARBA00005889"/>
    </source>
</evidence>
<dbReference type="Pfam" id="PF04434">
    <property type="entry name" value="SWIM"/>
    <property type="match status" value="1"/>
</dbReference>
<dbReference type="PROSITE" id="PS50966">
    <property type="entry name" value="ZF_SWIM"/>
    <property type="match status" value="1"/>
</dbReference>
<organism evidence="8 9">
    <name type="scientific">Stephania yunnanensis</name>
    <dbReference type="NCBI Taxonomy" id="152371"/>
    <lineage>
        <taxon>Eukaryota</taxon>
        <taxon>Viridiplantae</taxon>
        <taxon>Streptophyta</taxon>
        <taxon>Embryophyta</taxon>
        <taxon>Tracheophyta</taxon>
        <taxon>Spermatophyta</taxon>
        <taxon>Magnoliopsida</taxon>
        <taxon>Ranunculales</taxon>
        <taxon>Menispermaceae</taxon>
        <taxon>Menispermoideae</taxon>
        <taxon>Cissampelideae</taxon>
        <taxon>Stephania</taxon>
    </lineage>
</organism>
<evidence type="ECO:0000256" key="2">
    <source>
        <dbReference type="ARBA" id="ARBA00022723"/>
    </source>
</evidence>
<feature type="domain" description="SWIM-type" evidence="7">
    <location>
        <begin position="33"/>
        <end position="69"/>
    </location>
</feature>
<sequence>MGNLRSLTGCPDHRGALRNNRVLNWRNPITKMYSVAYLEDKEGIDCDCQSFDFRGILCCHALCVLKERDIMLVPLKYIMTRWRKDFGRAYE</sequence>
<dbReference type="EMBL" id="JBBNAF010000004">
    <property type="protein sequence ID" value="KAK9152237.1"/>
    <property type="molecule type" value="Genomic_DNA"/>
</dbReference>
<comment type="function">
    <text evidence="6">Putative transcription activator involved in regulating light control of development.</text>
</comment>
<evidence type="ECO:0000313" key="8">
    <source>
        <dbReference type="EMBL" id="KAK9152237.1"/>
    </source>
</evidence>
<keyword evidence="9" id="KW-1185">Reference proteome</keyword>
<evidence type="ECO:0000259" key="7">
    <source>
        <dbReference type="PROSITE" id="PS50966"/>
    </source>
</evidence>
<evidence type="ECO:0000256" key="5">
    <source>
        <dbReference type="PROSITE-ProRule" id="PRU00325"/>
    </source>
</evidence>
<comment type="similarity">
    <text evidence="1 6">Belongs to the FHY3/FAR1 family.</text>
</comment>
<dbReference type="Proteomes" id="UP001420932">
    <property type="component" value="Unassembled WGS sequence"/>
</dbReference>
<dbReference type="InterPro" id="IPR006564">
    <property type="entry name" value="Znf_PMZ"/>
</dbReference>
<accession>A0AAP0KJ08</accession>
<dbReference type="InterPro" id="IPR007527">
    <property type="entry name" value="Znf_SWIM"/>
</dbReference>
<comment type="caution">
    <text evidence="8">The sequence shown here is derived from an EMBL/GenBank/DDBJ whole genome shotgun (WGS) entry which is preliminary data.</text>
</comment>
<dbReference type="InterPro" id="IPR031052">
    <property type="entry name" value="FHY3/FAR1"/>
</dbReference>
<dbReference type="GO" id="GO:0006355">
    <property type="term" value="P:regulation of DNA-templated transcription"/>
    <property type="evidence" value="ECO:0007669"/>
    <property type="project" value="UniProtKB-UniRule"/>
</dbReference>
<dbReference type="GO" id="GO:0008270">
    <property type="term" value="F:zinc ion binding"/>
    <property type="evidence" value="ECO:0007669"/>
    <property type="project" value="UniProtKB-UniRule"/>
</dbReference>
<keyword evidence="2 6" id="KW-0479">Metal-binding</keyword>
<reference evidence="8 9" key="1">
    <citation type="submission" date="2024-01" db="EMBL/GenBank/DDBJ databases">
        <title>Genome assemblies of Stephania.</title>
        <authorList>
            <person name="Yang L."/>
        </authorList>
    </citation>
    <scope>NUCLEOTIDE SEQUENCE [LARGE SCALE GENOMIC DNA]</scope>
    <source>
        <strain evidence="8">YNDBR</strain>
        <tissue evidence="8">Leaf</tissue>
    </source>
</reference>
<proteinExistence type="inferred from homology"/>
<dbReference type="GO" id="GO:0005634">
    <property type="term" value="C:nucleus"/>
    <property type="evidence" value="ECO:0007669"/>
    <property type="project" value="UniProtKB-SubCell"/>
</dbReference>
<keyword evidence="4 6" id="KW-0862">Zinc</keyword>
<keyword evidence="3 5" id="KW-0863">Zinc-finger</keyword>
<dbReference type="SMART" id="SM00575">
    <property type="entry name" value="ZnF_PMZ"/>
    <property type="match status" value="1"/>
</dbReference>
<dbReference type="PANTHER" id="PTHR31669:SF283">
    <property type="entry name" value="PROTEIN FAR1-RELATED SEQUENCE"/>
    <property type="match status" value="1"/>
</dbReference>
<name>A0AAP0KJ08_9MAGN</name>
<dbReference type="PANTHER" id="PTHR31669">
    <property type="entry name" value="PROTEIN FAR1-RELATED SEQUENCE 10-RELATED"/>
    <property type="match status" value="1"/>
</dbReference>
<comment type="subcellular location">
    <subcellularLocation>
        <location evidence="6">Nucleus</location>
    </subcellularLocation>
</comment>
<keyword evidence="6" id="KW-0539">Nucleus</keyword>
<dbReference type="AlphaFoldDB" id="A0AAP0KJ08"/>
<evidence type="ECO:0000313" key="9">
    <source>
        <dbReference type="Proteomes" id="UP001420932"/>
    </source>
</evidence>
<evidence type="ECO:0000256" key="3">
    <source>
        <dbReference type="ARBA" id="ARBA00022771"/>
    </source>
</evidence>
<protein>
    <recommendedName>
        <fullName evidence="6">Protein FAR1-RELATED SEQUENCE</fullName>
    </recommendedName>
</protein>
<gene>
    <name evidence="8" type="ORF">Syun_010546</name>
</gene>
<evidence type="ECO:0000256" key="6">
    <source>
        <dbReference type="RuleBase" id="RU367018"/>
    </source>
</evidence>